<evidence type="ECO:0000313" key="16">
    <source>
        <dbReference type="Proteomes" id="UP001178322"/>
    </source>
</evidence>
<feature type="transmembrane region" description="Helical" evidence="14">
    <location>
        <begin position="311"/>
        <end position="335"/>
    </location>
</feature>
<dbReference type="GO" id="GO:0015293">
    <property type="term" value="F:symporter activity"/>
    <property type="evidence" value="ECO:0007669"/>
    <property type="project" value="UniProtKB-KW"/>
</dbReference>
<feature type="transmembrane region" description="Helical" evidence="14">
    <location>
        <begin position="6"/>
        <end position="24"/>
    </location>
</feature>
<sequence length="507" mass="54950">MLSITFIVIFFVIVFAINAKNFGVKSFEEYATARGSFGVVAISLAVFSTWYVGATFTAFAGYSVGYGFIGLYVLTYATLTMLSMYLVAEKTYIWGKKYHIGTQAELMDLRYKSSMVRLVVGIAGIVFTAPWLLMEWITQGVIFNYATNGLISPVVGMIIGIIVVLAYVSLGGMKSVITANIFQGAFMFFVGTGVMIYMIFKFAGGISSGMDSLVANYPETLTFPGPGWELPTPFWTSIIITSGLGGFMWPWVYNKLFASDSIRSIKQSALIAPIIGGIFYVAFQLLGNVLYMNDTARSNPEEAYMWAAGQIGPFVLALMSTVIMATSIATVSGIIQAMSTSISRDVATVIKKDISEKTAMKIARISVFIIGAICAVLATVDVGALINVALLSYQGIIMIFPVVILGLYWKRANKEGAIAGMLVGTIVSMTLTVTEPAFIADLGWSAGVYGLIITTIIMIIAGYMKPIEGHVEELWQDVEMARQHKKAVSLNATETEPVVANIGLKNE</sequence>
<comment type="subcellular location">
    <subcellularLocation>
        <location evidence="1">Cell membrane</location>
        <topology evidence="1">Multi-pass membrane protein</topology>
    </subcellularLocation>
</comment>
<dbReference type="GO" id="GO:0046942">
    <property type="term" value="P:carboxylic acid transport"/>
    <property type="evidence" value="ECO:0007669"/>
    <property type="project" value="UniProtKB-ARBA"/>
</dbReference>
<reference evidence="15" key="1">
    <citation type="submission" date="2023-05" db="EMBL/GenBank/DDBJ databases">
        <title>Comparative genomics of Bacillaceae isolates and their secondary metabolite potential.</title>
        <authorList>
            <person name="Song L."/>
            <person name="Nielsen L.J."/>
            <person name="Mohite O."/>
            <person name="Xu X."/>
            <person name="Weber T."/>
            <person name="Kovacs A.T."/>
        </authorList>
    </citation>
    <scope>NUCLEOTIDE SEQUENCE</scope>
    <source>
        <strain evidence="15">LY1</strain>
    </source>
</reference>
<keyword evidence="10 14" id="KW-0472">Membrane</keyword>
<keyword evidence="3" id="KW-0813">Transport</keyword>
<name>A0AAX3X146_9BACI</name>
<keyword evidence="7 14" id="KW-1133">Transmembrane helix</keyword>
<evidence type="ECO:0000256" key="10">
    <source>
        <dbReference type="ARBA" id="ARBA00023136"/>
    </source>
</evidence>
<dbReference type="RefSeq" id="WP_283872040.1">
    <property type="nucleotide sequence ID" value="NZ_CP126101.1"/>
</dbReference>
<evidence type="ECO:0000256" key="3">
    <source>
        <dbReference type="ARBA" id="ARBA00022448"/>
    </source>
</evidence>
<keyword evidence="9" id="KW-0406">Ion transport</keyword>
<dbReference type="InterPro" id="IPR038377">
    <property type="entry name" value="Na/Glc_symporter_sf"/>
</dbReference>
<dbReference type="InterPro" id="IPR050277">
    <property type="entry name" value="Sodium:Solute_Symporter"/>
</dbReference>
<keyword evidence="4" id="KW-1003">Cell membrane</keyword>
<evidence type="ECO:0000256" key="13">
    <source>
        <dbReference type="RuleBase" id="RU362091"/>
    </source>
</evidence>
<evidence type="ECO:0000256" key="2">
    <source>
        <dbReference type="ARBA" id="ARBA00006434"/>
    </source>
</evidence>
<feature type="transmembrane region" description="Helical" evidence="14">
    <location>
        <begin position="66"/>
        <end position="88"/>
    </location>
</feature>
<feature type="transmembrane region" description="Helical" evidence="14">
    <location>
        <begin position="416"/>
        <end position="434"/>
    </location>
</feature>
<dbReference type="GO" id="GO:0005886">
    <property type="term" value="C:plasma membrane"/>
    <property type="evidence" value="ECO:0007669"/>
    <property type="project" value="UniProtKB-SubCell"/>
</dbReference>
<keyword evidence="11" id="KW-0739">Sodium transport</keyword>
<keyword evidence="6" id="KW-0769">Symport</keyword>
<dbReference type="PANTHER" id="PTHR48086">
    <property type="entry name" value="SODIUM/PROLINE SYMPORTER-RELATED"/>
    <property type="match status" value="1"/>
</dbReference>
<evidence type="ECO:0000256" key="5">
    <source>
        <dbReference type="ARBA" id="ARBA00022692"/>
    </source>
</evidence>
<dbReference type="Gene3D" id="1.20.1730.10">
    <property type="entry name" value="Sodium/glucose cotransporter"/>
    <property type="match status" value="1"/>
</dbReference>
<dbReference type="GO" id="GO:0006814">
    <property type="term" value="P:sodium ion transport"/>
    <property type="evidence" value="ECO:0007669"/>
    <property type="project" value="UniProtKB-KW"/>
</dbReference>
<proteinExistence type="inferred from homology"/>
<keyword evidence="8" id="KW-0915">Sodium</keyword>
<dbReference type="PROSITE" id="PS00457">
    <property type="entry name" value="NA_SOLUT_SYMP_2"/>
    <property type="match status" value="1"/>
</dbReference>
<protein>
    <submittedName>
        <fullName evidence="15">Sodium:solute symporter family protein</fullName>
    </submittedName>
</protein>
<dbReference type="EMBL" id="CP126101">
    <property type="protein sequence ID" value="WHY53626.1"/>
    <property type="molecule type" value="Genomic_DNA"/>
</dbReference>
<dbReference type="Proteomes" id="UP001178322">
    <property type="component" value="Chromosome"/>
</dbReference>
<dbReference type="PANTHER" id="PTHR48086:SF3">
    <property type="entry name" value="SODIUM_PROLINE SYMPORTER"/>
    <property type="match status" value="1"/>
</dbReference>
<evidence type="ECO:0000256" key="1">
    <source>
        <dbReference type="ARBA" id="ARBA00004651"/>
    </source>
</evidence>
<comment type="catalytic activity">
    <reaction evidence="12">
        <text>L-proline(in) + Na(+)(in) = L-proline(out) + Na(+)(out)</text>
        <dbReference type="Rhea" id="RHEA:28967"/>
        <dbReference type="ChEBI" id="CHEBI:29101"/>
        <dbReference type="ChEBI" id="CHEBI:60039"/>
    </reaction>
</comment>
<organism evidence="15 16">
    <name type="scientific">Lysinibacillus pakistanensis</name>
    <dbReference type="NCBI Taxonomy" id="759811"/>
    <lineage>
        <taxon>Bacteria</taxon>
        <taxon>Bacillati</taxon>
        <taxon>Bacillota</taxon>
        <taxon>Bacilli</taxon>
        <taxon>Bacillales</taxon>
        <taxon>Bacillaceae</taxon>
        <taxon>Lysinibacillus</taxon>
    </lineage>
</organism>
<evidence type="ECO:0000256" key="11">
    <source>
        <dbReference type="ARBA" id="ARBA00023201"/>
    </source>
</evidence>
<feature type="transmembrane region" description="Helical" evidence="14">
    <location>
        <begin position="446"/>
        <end position="464"/>
    </location>
</feature>
<feature type="transmembrane region" description="Helical" evidence="14">
    <location>
        <begin position="36"/>
        <end position="60"/>
    </location>
</feature>
<feature type="transmembrane region" description="Helical" evidence="14">
    <location>
        <begin position="269"/>
        <end position="291"/>
    </location>
</feature>
<feature type="transmembrane region" description="Helical" evidence="14">
    <location>
        <begin position="145"/>
        <end position="168"/>
    </location>
</feature>
<feature type="transmembrane region" description="Helical" evidence="14">
    <location>
        <begin position="386"/>
        <end position="409"/>
    </location>
</feature>
<dbReference type="Pfam" id="PF00474">
    <property type="entry name" value="SSF"/>
    <property type="match status" value="1"/>
</dbReference>
<evidence type="ECO:0000256" key="4">
    <source>
        <dbReference type="ARBA" id="ARBA00022475"/>
    </source>
</evidence>
<dbReference type="CDD" id="cd10322">
    <property type="entry name" value="SLC5sbd"/>
    <property type="match status" value="1"/>
</dbReference>
<evidence type="ECO:0000256" key="14">
    <source>
        <dbReference type="SAM" id="Phobius"/>
    </source>
</evidence>
<dbReference type="InterPro" id="IPR001734">
    <property type="entry name" value="Na/solute_symporter"/>
</dbReference>
<keyword evidence="5 14" id="KW-0812">Transmembrane</keyword>
<feature type="transmembrane region" description="Helical" evidence="14">
    <location>
        <begin position="180"/>
        <end position="200"/>
    </location>
</feature>
<evidence type="ECO:0000256" key="12">
    <source>
        <dbReference type="ARBA" id="ARBA00033708"/>
    </source>
</evidence>
<accession>A0AAX3X146</accession>
<dbReference type="InterPro" id="IPR018212">
    <property type="entry name" value="Na/solute_symporter_CS"/>
</dbReference>
<feature type="transmembrane region" description="Helical" evidence="14">
    <location>
        <begin position="234"/>
        <end position="257"/>
    </location>
</feature>
<comment type="similarity">
    <text evidence="2 13">Belongs to the sodium:solute symporter (SSF) (TC 2.A.21) family.</text>
</comment>
<evidence type="ECO:0000256" key="7">
    <source>
        <dbReference type="ARBA" id="ARBA00022989"/>
    </source>
</evidence>
<feature type="transmembrane region" description="Helical" evidence="14">
    <location>
        <begin position="362"/>
        <end position="380"/>
    </location>
</feature>
<dbReference type="PROSITE" id="PS50283">
    <property type="entry name" value="NA_SOLUT_SYMP_3"/>
    <property type="match status" value="1"/>
</dbReference>
<gene>
    <name evidence="15" type="ORF">QNH24_10440</name>
</gene>
<dbReference type="AlphaFoldDB" id="A0AAX3X146"/>
<evidence type="ECO:0000256" key="9">
    <source>
        <dbReference type="ARBA" id="ARBA00023065"/>
    </source>
</evidence>
<feature type="transmembrane region" description="Helical" evidence="14">
    <location>
        <begin position="115"/>
        <end position="133"/>
    </location>
</feature>
<evidence type="ECO:0000313" key="15">
    <source>
        <dbReference type="EMBL" id="WHY53626.1"/>
    </source>
</evidence>
<evidence type="ECO:0000256" key="8">
    <source>
        <dbReference type="ARBA" id="ARBA00023053"/>
    </source>
</evidence>
<evidence type="ECO:0000256" key="6">
    <source>
        <dbReference type="ARBA" id="ARBA00022847"/>
    </source>
</evidence>